<gene>
    <name evidence="1" type="ORF">KI387_042572</name>
</gene>
<dbReference type="Proteomes" id="UP000824469">
    <property type="component" value="Unassembled WGS sequence"/>
</dbReference>
<protein>
    <submittedName>
        <fullName evidence="1">Uncharacterized protein</fullName>
    </submittedName>
</protein>
<evidence type="ECO:0000313" key="1">
    <source>
        <dbReference type="EMBL" id="KAH9292243.1"/>
    </source>
</evidence>
<proteinExistence type="predicted"/>
<reference evidence="1 2" key="1">
    <citation type="journal article" date="2021" name="Nat. Plants">
        <title>The Taxus genome provides insights into paclitaxel biosynthesis.</title>
        <authorList>
            <person name="Xiong X."/>
            <person name="Gou J."/>
            <person name="Liao Q."/>
            <person name="Li Y."/>
            <person name="Zhou Q."/>
            <person name="Bi G."/>
            <person name="Li C."/>
            <person name="Du R."/>
            <person name="Wang X."/>
            <person name="Sun T."/>
            <person name="Guo L."/>
            <person name="Liang H."/>
            <person name="Lu P."/>
            <person name="Wu Y."/>
            <person name="Zhang Z."/>
            <person name="Ro D.K."/>
            <person name="Shang Y."/>
            <person name="Huang S."/>
            <person name="Yan J."/>
        </authorList>
    </citation>
    <scope>NUCLEOTIDE SEQUENCE [LARGE SCALE GENOMIC DNA]</scope>
    <source>
        <strain evidence="1">Ta-2019</strain>
    </source>
</reference>
<accession>A0AA38C3L1</accession>
<name>A0AA38C3L1_TAXCH</name>
<organism evidence="1 2">
    <name type="scientific">Taxus chinensis</name>
    <name type="common">Chinese yew</name>
    <name type="synonym">Taxus wallichiana var. chinensis</name>
    <dbReference type="NCBI Taxonomy" id="29808"/>
    <lineage>
        <taxon>Eukaryota</taxon>
        <taxon>Viridiplantae</taxon>
        <taxon>Streptophyta</taxon>
        <taxon>Embryophyta</taxon>
        <taxon>Tracheophyta</taxon>
        <taxon>Spermatophyta</taxon>
        <taxon>Pinopsida</taxon>
        <taxon>Pinidae</taxon>
        <taxon>Conifers II</taxon>
        <taxon>Cupressales</taxon>
        <taxon>Taxaceae</taxon>
        <taxon>Taxus</taxon>
    </lineage>
</organism>
<dbReference type="EMBL" id="JAHRHJ020003211">
    <property type="protein sequence ID" value="KAH9292243.1"/>
    <property type="molecule type" value="Genomic_DNA"/>
</dbReference>
<dbReference type="AlphaFoldDB" id="A0AA38C3L1"/>
<comment type="caution">
    <text evidence="1">The sequence shown here is derived from an EMBL/GenBank/DDBJ whole genome shotgun (WGS) entry which is preliminary data.</text>
</comment>
<sequence length="175" mass="19782">AEMSLAAVKEGDGVVEEEDSVVKRSKAMALTPIVVPESQHYEVINDPCLVKTDVILACDEFRVERMHDEQEGEEKGMVGTPCPNRHDDSKLVGLFQTAVTKEQIDGGINKEQSQFCHHPKKDLQRTYEDDIMEDCIHERRVPLEYILSVVPNSKILSHKNVMGSPWYEDISVFAN</sequence>
<evidence type="ECO:0000313" key="2">
    <source>
        <dbReference type="Proteomes" id="UP000824469"/>
    </source>
</evidence>
<feature type="non-terminal residue" evidence="1">
    <location>
        <position position="175"/>
    </location>
</feature>
<feature type="non-terminal residue" evidence="1">
    <location>
        <position position="1"/>
    </location>
</feature>
<keyword evidence="2" id="KW-1185">Reference proteome</keyword>